<keyword evidence="1" id="KW-0507">mRNA processing</keyword>
<evidence type="ECO:0000256" key="2">
    <source>
        <dbReference type="SAM" id="MobiDB-lite"/>
    </source>
</evidence>
<keyword evidence="1" id="KW-0489">Methyltransferase</keyword>
<evidence type="ECO:0000256" key="1">
    <source>
        <dbReference type="RuleBase" id="RU368012"/>
    </source>
</evidence>
<dbReference type="AlphaFoldDB" id="A0A2T9Z5Q8"/>
<comment type="subcellular location">
    <subcellularLocation>
        <location evidence="1">Nucleus</location>
    </subcellularLocation>
</comment>
<protein>
    <recommendedName>
        <fullName evidence="1">Cap-specific mRNA (nucleoside-2'-O-)-methyltransferase 1</fullName>
        <ecNumber evidence="1">2.1.1.57</ecNumber>
    </recommendedName>
    <alternativeName>
        <fullName evidence="1">Cap1 2'O-ribose methyltransferase 1</fullName>
    </alternativeName>
</protein>
<dbReference type="GO" id="GO:0016556">
    <property type="term" value="P:mRNA modification"/>
    <property type="evidence" value="ECO:0007669"/>
    <property type="project" value="UniProtKB-UniRule"/>
</dbReference>
<evidence type="ECO:0000259" key="3">
    <source>
        <dbReference type="Pfam" id="PF01728"/>
    </source>
</evidence>
<keyword evidence="1" id="KW-0539">Nucleus</keyword>
<dbReference type="PANTHER" id="PTHR16121:SF0">
    <property type="entry name" value="CAP-SPECIFIC MRNA (NUCLEOSIDE-2'-O-)-METHYLTRANSFERASE 1"/>
    <property type="match status" value="1"/>
</dbReference>
<feature type="compositionally biased region" description="Polar residues" evidence="2">
    <location>
        <begin position="26"/>
        <end position="42"/>
    </location>
</feature>
<feature type="domain" description="Ribosomal RNA methyltransferase FtsJ" evidence="3">
    <location>
        <begin position="331"/>
        <end position="435"/>
    </location>
</feature>
<comment type="catalytic activity">
    <reaction evidence="1">
        <text>a 5'-end (N(7)-methyl 5'-triphosphoguanosine)-ribonucleoside in mRNA + S-adenosyl-L-methionine = a 5'-end (N(7)-methyl 5'-triphosphoguanosine)-(2'-O-methyl-ribonucleoside) in mRNA + S-adenosyl-L-homocysteine + H(+)</text>
        <dbReference type="Rhea" id="RHEA:67020"/>
        <dbReference type="Rhea" id="RHEA-COMP:17167"/>
        <dbReference type="Rhea" id="RHEA-COMP:17168"/>
        <dbReference type="ChEBI" id="CHEBI:15378"/>
        <dbReference type="ChEBI" id="CHEBI:57856"/>
        <dbReference type="ChEBI" id="CHEBI:59789"/>
        <dbReference type="ChEBI" id="CHEBI:156461"/>
        <dbReference type="ChEBI" id="CHEBI:167609"/>
        <dbReference type="EC" id="2.1.1.57"/>
    </reaction>
</comment>
<gene>
    <name evidence="4" type="ORF">BB559_000295</name>
</gene>
<dbReference type="GO" id="GO:0005634">
    <property type="term" value="C:nucleus"/>
    <property type="evidence" value="ECO:0007669"/>
    <property type="project" value="UniProtKB-SubCell"/>
</dbReference>
<dbReference type="Proteomes" id="UP000245699">
    <property type="component" value="Unassembled WGS sequence"/>
</dbReference>
<keyword evidence="1" id="KW-0506">mRNA capping</keyword>
<name>A0A2T9Z5Q8_9FUNG</name>
<dbReference type="InterPro" id="IPR050851">
    <property type="entry name" value="mRNA_Cap_2O-Ribose_MeTrfase"/>
</dbReference>
<comment type="caution">
    <text evidence="4">The sequence shown here is derived from an EMBL/GenBank/DDBJ whole genome shotgun (WGS) entry which is preliminary data.</text>
</comment>
<keyword evidence="1" id="KW-0949">S-adenosyl-L-methionine</keyword>
<dbReference type="Gene3D" id="3.40.50.12760">
    <property type="match status" value="1"/>
</dbReference>
<dbReference type="GO" id="GO:0032259">
    <property type="term" value="P:methylation"/>
    <property type="evidence" value="ECO:0007669"/>
    <property type="project" value="UniProtKB-KW"/>
</dbReference>
<dbReference type="InterPro" id="IPR002877">
    <property type="entry name" value="RNA_MeTrfase_FtsJ_dom"/>
</dbReference>
<proteinExistence type="predicted"/>
<evidence type="ECO:0000313" key="5">
    <source>
        <dbReference type="Proteomes" id="UP000245699"/>
    </source>
</evidence>
<dbReference type="Pfam" id="PF01728">
    <property type="entry name" value="FtsJ"/>
    <property type="match status" value="1"/>
</dbReference>
<dbReference type="GO" id="GO:0003676">
    <property type="term" value="F:nucleic acid binding"/>
    <property type="evidence" value="ECO:0007669"/>
    <property type="project" value="UniProtKB-UniRule"/>
</dbReference>
<organism evidence="4 5">
    <name type="scientific">Furculomyces boomerangus</name>
    <dbReference type="NCBI Taxonomy" id="61424"/>
    <lineage>
        <taxon>Eukaryota</taxon>
        <taxon>Fungi</taxon>
        <taxon>Fungi incertae sedis</taxon>
        <taxon>Zoopagomycota</taxon>
        <taxon>Kickxellomycotina</taxon>
        <taxon>Harpellomycetes</taxon>
        <taxon>Harpellales</taxon>
        <taxon>Harpellaceae</taxon>
        <taxon>Furculomyces</taxon>
    </lineage>
</organism>
<accession>A0A2T9Z5Q8</accession>
<keyword evidence="5" id="KW-1185">Reference proteome</keyword>
<sequence length="547" mass="63219">MDDLYNDSDPAYKNTSIQFKIPPPSSKTMISNDLQKNGSNQLKRSRYEYDDIQYNRRSSYPRTSTSGSPFTNEKSQSPHNDYPIRSNSLQQSSSENQHARYNAIIRSPPLKHDQSQHGSPPPQRVPQPEYKLLGITYGEYSRDVSVPLLDDVRKLFSMIRVSFKKAEDSIMVEPKFYPIQLYERINRLKERMNRAPIEEKNKAKEKADPYALVQNRIFSKYEAMLFASLDAHIKLAFGCIGKENENINVTELCLHKGQTGLSEYLKYKFQKLDIPSKFLVVRIRNDSLFEKEKKPCSIWSIIDSDSTGESDNLRSPSFTNPDFWESQREKVNFEELKLFSKGNVDIVVANLKDSLDVEDAKKEVFDQEYLLKALLYSLTSLKNGGDMVLLLSHGFLTRLSAQILFLMQIVFQKVKVVKPVNSDPLTSQCFLVCRSMDTSEEARVKLVMLIYDIAGKMDSARSDVLVGVPNDQVLGGDYKLTEIFDWEKFSLYEPRFIKFVYQSNLGVGMLRQKHFEDTLKYLDQQNRESYHKQAEIAKKCLECWEIE</sequence>
<comment type="function">
    <text evidence="1">S-adenosyl-L-methionine-dependent methyltransferase that mediates RNA cap1 2'-O-ribose methylation to the 5'-cap structure of RNAs. Methylates the ribose of the first nucleotide of a m(7)GpppG-capped mRNA to produce m(7)GpppNmp (cap1).</text>
</comment>
<keyword evidence="1" id="KW-0808">Transferase</keyword>
<dbReference type="EC" id="2.1.1.57" evidence="1"/>
<dbReference type="GO" id="GO:0005737">
    <property type="term" value="C:cytoplasm"/>
    <property type="evidence" value="ECO:0007669"/>
    <property type="project" value="TreeGrafter"/>
</dbReference>
<reference evidence="4 5" key="1">
    <citation type="journal article" date="2018" name="MBio">
        <title>Comparative Genomics Reveals the Core Gene Toolbox for the Fungus-Insect Symbiosis.</title>
        <authorList>
            <person name="Wang Y."/>
            <person name="Stata M."/>
            <person name="Wang W."/>
            <person name="Stajich J.E."/>
            <person name="White M.M."/>
            <person name="Moncalvo J.M."/>
        </authorList>
    </citation>
    <scope>NUCLEOTIDE SEQUENCE [LARGE SCALE GENOMIC DNA]</scope>
    <source>
        <strain evidence="4 5">AUS-77-4</strain>
    </source>
</reference>
<feature type="compositionally biased region" description="Low complexity" evidence="2">
    <location>
        <begin position="86"/>
        <end position="96"/>
    </location>
</feature>
<dbReference type="GO" id="GO:0006370">
    <property type="term" value="P:7-methylguanosine mRNA capping"/>
    <property type="evidence" value="ECO:0007669"/>
    <property type="project" value="UniProtKB-UniRule"/>
</dbReference>
<evidence type="ECO:0000313" key="4">
    <source>
        <dbReference type="EMBL" id="PVU99912.1"/>
    </source>
</evidence>
<feature type="region of interest" description="Disordered" evidence="2">
    <location>
        <begin position="109"/>
        <end position="129"/>
    </location>
</feature>
<dbReference type="PANTHER" id="PTHR16121">
    <property type="entry name" value="CAP-SPECIFIC MRNA (NUCLEOSIDE-2'-O-)-METHYLTRANSFERASE 1-RELATED"/>
    <property type="match status" value="1"/>
</dbReference>
<feature type="region of interest" description="Disordered" evidence="2">
    <location>
        <begin position="1"/>
        <end position="97"/>
    </location>
</feature>
<dbReference type="EMBL" id="MBFT01000012">
    <property type="protein sequence ID" value="PVU99912.1"/>
    <property type="molecule type" value="Genomic_DNA"/>
</dbReference>
<feature type="compositionally biased region" description="Polar residues" evidence="2">
    <location>
        <begin position="55"/>
        <end position="79"/>
    </location>
</feature>
<dbReference type="GO" id="GO:0004483">
    <property type="term" value="F:methyltransferase cap1 activity"/>
    <property type="evidence" value="ECO:0007669"/>
    <property type="project" value="UniProtKB-UniRule"/>
</dbReference>
<dbReference type="OrthoDB" id="10251234at2759"/>
<dbReference type="STRING" id="61424.A0A2T9Z5Q8"/>